<dbReference type="AlphaFoldDB" id="A0A4Z0AV70"/>
<dbReference type="OrthoDB" id="6817941at2"/>
<protein>
    <submittedName>
        <fullName evidence="1">Uncharacterized protein</fullName>
    </submittedName>
</protein>
<gene>
    <name evidence="1" type="ORF">DYL59_08985</name>
</gene>
<evidence type="ECO:0000313" key="1">
    <source>
        <dbReference type="EMBL" id="TFY90237.1"/>
    </source>
</evidence>
<reference evidence="1 2" key="1">
    <citation type="journal article" date="2019" name="Syst. Appl. Microbiol.">
        <title>New species of pathogenic Pseudomonas isolated from citrus in Tunisia: Proposal of Pseudomonas kairouanensis sp. nov. and Pseudomonas nabeulensis sp. nov.</title>
        <authorList>
            <person name="Oueslati M."/>
            <person name="Mulet M."/>
            <person name="Gomila M."/>
            <person name="Berge O."/>
            <person name="Hajlaoui M.R."/>
            <person name="Lalucat J."/>
            <person name="Sadfi-Zouaoui N."/>
            <person name="Garcia-Valdes E."/>
        </authorList>
    </citation>
    <scope>NUCLEOTIDE SEQUENCE [LARGE SCALE GENOMIC DNA]</scope>
    <source>
        <strain evidence="1 2">KC12</strain>
    </source>
</reference>
<accession>A0A4Z0AV70</accession>
<keyword evidence="2" id="KW-1185">Reference proteome</keyword>
<organism evidence="1 2">
    <name type="scientific">Pseudomonas kairouanensis</name>
    <dbReference type="NCBI Taxonomy" id="2293832"/>
    <lineage>
        <taxon>Bacteria</taxon>
        <taxon>Pseudomonadati</taxon>
        <taxon>Pseudomonadota</taxon>
        <taxon>Gammaproteobacteria</taxon>
        <taxon>Pseudomonadales</taxon>
        <taxon>Pseudomonadaceae</taxon>
        <taxon>Pseudomonas</taxon>
    </lineage>
</organism>
<evidence type="ECO:0000313" key="2">
    <source>
        <dbReference type="Proteomes" id="UP000297391"/>
    </source>
</evidence>
<name>A0A4Z0AV70_9PSED</name>
<dbReference type="Proteomes" id="UP000297391">
    <property type="component" value="Unassembled WGS sequence"/>
</dbReference>
<dbReference type="RefSeq" id="WP_135288859.1">
    <property type="nucleotide sequence ID" value="NZ_QUZU01000008.1"/>
</dbReference>
<proteinExistence type="predicted"/>
<dbReference type="EMBL" id="QUZU01000008">
    <property type="protein sequence ID" value="TFY90237.1"/>
    <property type="molecule type" value="Genomic_DNA"/>
</dbReference>
<sequence length="509" mass="56657">MPAKKTATKTKTKTKTTMKSKAVAAMNDLVTLTPQDNPKNLDRLYIPGASESVDGHDVGVAKWLFKSGLTIVVYKNWNAQPGDIITVGILISSTTVEALAIKKLEPGEEAQDSYYFAVDQNDLPDGSYALVYLVHHQGGPDYDMSYALVTQIKTELPAGDDNDQIEDGHSELIFSLSETTLVPDNASKGVICTFQPYPNMHPKDKIILHWGSVIITQTVAGKDKPTDIEVTYSDIVQAGDSHRLPVWFEVTDQVGNIPTPASANAYVSVLLDVTKEQGLAIVNAGPQGYIDLELVDEKPVEVQVITNENVGPNGSLYDVEFRAYPPNGGVLVQHAFVTITKAGQPHSVFIPYPTVLAAAEGRMEVSFVLRRTSLQPLTVYSVKLFTMVRGRVSRLESPFAENYLDDTIADDPAHIVVQIPFFGWRQPTDRILLILRYVRALNDVILFEEAKEVGIHWPENGPVKRLIYRKDLQKFKGYRPEFYYVILTNFTRAHAINLHESLRRVLTIY</sequence>
<comment type="caution">
    <text evidence="1">The sequence shown here is derived from an EMBL/GenBank/DDBJ whole genome shotgun (WGS) entry which is preliminary data.</text>
</comment>